<dbReference type="PROSITE" id="PS50868">
    <property type="entry name" value="POST_SET"/>
    <property type="match status" value="1"/>
</dbReference>
<dbReference type="GO" id="GO:0140999">
    <property type="term" value="F:histone H3K4 trimethyltransferase activity"/>
    <property type="evidence" value="ECO:0007669"/>
    <property type="project" value="UniProtKB-EC"/>
</dbReference>
<evidence type="ECO:0000256" key="10">
    <source>
        <dbReference type="ARBA" id="ARBA00049129"/>
    </source>
</evidence>
<organism evidence="14 15">
    <name type="scientific">Panagrellus redivivus</name>
    <name type="common">Microworm</name>
    <dbReference type="NCBI Taxonomy" id="6233"/>
    <lineage>
        <taxon>Eukaryota</taxon>
        <taxon>Metazoa</taxon>
        <taxon>Ecdysozoa</taxon>
        <taxon>Nematoda</taxon>
        <taxon>Chromadorea</taxon>
        <taxon>Rhabditida</taxon>
        <taxon>Tylenchina</taxon>
        <taxon>Panagrolaimomorpha</taxon>
        <taxon>Panagrolaimoidea</taxon>
        <taxon>Panagrolaimidae</taxon>
        <taxon>Panagrellus</taxon>
    </lineage>
</organism>
<evidence type="ECO:0000256" key="6">
    <source>
        <dbReference type="ARBA" id="ARBA00022853"/>
    </source>
</evidence>
<evidence type="ECO:0000313" key="15">
    <source>
        <dbReference type="WBParaSite" id="Pan_g22729.t1"/>
    </source>
</evidence>
<comment type="subcellular location">
    <subcellularLocation>
        <location evidence="1">Nucleus</location>
    </subcellularLocation>
</comment>
<feature type="region of interest" description="Disordered" evidence="11">
    <location>
        <begin position="1"/>
        <end position="37"/>
    </location>
</feature>
<dbReference type="Proteomes" id="UP000492821">
    <property type="component" value="Unassembled WGS sequence"/>
</dbReference>
<dbReference type="PROSITE" id="PS50280">
    <property type="entry name" value="SET"/>
    <property type="match status" value="1"/>
</dbReference>
<evidence type="ECO:0000256" key="11">
    <source>
        <dbReference type="SAM" id="MobiDB-lite"/>
    </source>
</evidence>
<keyword evidence="7" id="KW-0539">Nucleus</keyword>
<dbReference type="Gene3D" id="2.170.270.10">
    <property type="entry name" value="SET domain"/>
    <property type="match status" value="1"/>
</dbReference>
<dbReference type="GO" id="GO:0032259">
    <property type="term" value="P:methylation"/>
    <property type="evidence" value="ECO:0007669"/>
    <property type="project" value="UniProtKB-KW"/>
</dbReference>
<keyword evidence="6" id="KW-0156">Chromatin regulator</keyword>
<dbReference type="InterPro" id="IPR044570">
    <property type="entry name" value="Set1-like"/>
</dbReference>
<dbReference type="SUPFAM" id="SSF82199">
    <property type="entry name" value="SET domain"/>
    <property type="match status" value="1"/>
</dbReference>
<evidence type="ECO:0000256" key="9">
    <source>
        <dbReference type="ARBA" id="ARBA00047583"/>
    </source>
</evidence>
<keyword evidence="3" id="KW-0489">Methyltransferase</keyword>
<evidence type="ECO:0000256" key="7">
    <source>
        <dbReference type="ARBA" id="ARBA00023242"/>
    </source>
</evidence>
<dbReference type="InterPro" id="IPR001214">
    <property type="entry name" value="SET_dom"/>
</dbReference>
<reference evidence="14" key="1">
    <citation type="journal article" date="2013" name="Genetics">
        <title>The draft genome and transcriptome of Panagrellus redivivus are shaped by the harsh demands of a free-living lifestyle.</title>
        <authorList>
            <person name="Srinivasan J."/>
            <person name="Dillman A.R."/>
            <person name="Macchietto M.G."/>
            <person name="Heikkinen L."/>
            <person name="Lakso M."/>
            <person name="Fracchia K.M."/>
            <person name="Antoshechkin I."/>
            <person name="Mortazavi A."/>
            <person name="Wong G."/>
            <person name="Sternberg P.W."/>
        </authorList>
    </citation>
    <scope>NUCLEOTIDE SEQUENCE [LARGE SCALE GENOMIC DNA]</scope>
    <source>
        <strain evidence="14">MT8872</strain>
    </source>
</reference>
<dbReference type="SMART" id="SM00317">
    <property type="entry name" value="SET"/>
    <property type="match status" value="1"/>
</dbReference>
<evidence type="ECO:0000256" key="5">
    <source>
        <dbReference type="ARBA" id="ARBA00022691"/>
    </source>
</evidence>
<dbReference type="InterPro" id="IPR003616">
    <property type="entry name" value="Post-SET_dom"/>
</dbReference>
<comment type="catalytic activity">
    <reaction evidence="8">
        <text>L-lysyl(4)-[histone H3] + 3 S-adenosyl-L-methionine = N(6),N(6),N(6)-trimethyl-L-lysyl(4)-[histone H3] + 3 S-adenosyl-L-homocysteine + 3 H(+)</text>
        <dbReference type="Rhea" id="RHEA:60260"/>
        <dbReference type="Rhea" id="RHEA-COMP:15537"/>
        <dbReference type="Rhea" id="RHEA-COMP:15547"/>
        <dbReference type="ChEBI" id="CHEBI:15378"/>
        <dbReference type="ChEBI" id="CHEBI:29969"/>
        <dbReference type="ChEBI" id="CHEBI:57856"/>
        <dbReference type="ChEBI" id="CHEBI:59789"/>
        <dbReference type="ChEBI" id="CHEBI:61961"/>
        <dbReference type="EC" id="2.1.1.354"/>
    </reaction>
</comment>
<name>A0A7E4VNM6_PANRE</name>
<dbReference type="Pfam" id="PF00856">
    <property type="entry name" value="SET"/>
    <property type="match status" value="1"/>
</dbReference>
<dbReference type="PANTHER" id="PTHR45814:SF2">
    <property type="entry name" value="HISTONE-LYSINE N-METHYLTRANSFERASE SETD1"/>
    <property type="match status" value="1"/>
</dbReference>
<keyword evidence="5" id="KW-0949">S-adenosyl-L-methionine</keyword>
<feature type="domain" description="SET" evidence="12">
    <location>
        <begin position="112"/>
        <end position="230"/>
    </location>
</feature>
<dbReference type="EC" id="2.1.1.354" evidence="2"/>
<keyword evidence="14" id="KW-1185">Reference proteome</keyword>
<protein>
    <recommendedName>
        <fullName evidence="2">[histone H3]-lysine(4) N-trimethyltransferase</fullName>
        <ecNumber evidence="2">2.1.1.354</ecNumber>
    </recommendedName>
</protein>
<dbReference type="WBParaSite" id="Pan_g22729.t1">
    <property type="protein sequence ID" value="Pan_g22729.t1"/>
    <property type="gene ID" value="Pan_g22729"/>
</dbReference>
<evidence type="ECO:0000256" key="1">
    <source>
        <dbReference type="ARBA" id="ARBA00004123"/>
    </source>
</evidence>
<dbReference type="SMART" id="SM00508">
    <property type="entry name" value="PostSET"/>
    <property type="match status" value="1"/>
</dbReference>
<comment type="catalytic activity">
    <reaction evidence="9">
        <text>N(6)-methyl-L-lysyl(4)-[histone H3] + S-adenosyl-L-methionine = N(6),N(6)-dimethyl-L-lysyl(4)-[histone H3] + S-adenosyl-L-homocysteine + H(+)</text>
        <dbReference type="Rhea" id="RHEA:60268"/>
        <dbReference type="Rhea" id="RHEA-COMP:15540"/>
        <dbReference type="Rhea" id="RHEA-COMP:15543"/>
        <dbReference type="ChEBI" id="CHEBI:15378"/>
        <dbReference type="ChEBI" id="CHEBI:57856"/>
        <dbReference type="ChEBI" id="CHEBI:59789"/>
        <dbReference type="ChEBI" id="CHEBI:61929"/>
        <dbReference type="ChEBI" id="CHEBI:61976"/>
    </reaction>
</comment>
<comment type="catalytic activity">
    <reaction evidence="10">
        <text>N(6),N(6)-dimethyl-L-lysyl(4)-[histone H3] + S-adenosyl-L-methionine = N(6),N(6),N(6)-trimethyl-L-lysyl(4)-[histone H3] + S-adenosyl-L-homocysteine + H(+)</text>
        <dbReference type="Rhea" id="RHEA:60272"/>
        <dbReference type="Rhea" id="RHEA-COMP:15537"/>
        <dbReference type="Rhea" id="RHEA-COMP:15540"/>
        <dbReference type="ChEBI" id="CHEBI:15378"/>
        <dbReference type="ChEBI" id="CHEBI:57856"/>
        <dbReference type="ChEBI" id="CHEBI:59789"/>
        <dbReference type="ChEBI" id="CHEBI:61961"/>
        <dbReference type="ChEBI" id="CHEBI:61976"/>
    </reaction>
</comment>
<dbReference type="InterPro" id="IPR046341">
    <property type="entry name" value="SET_dom_sf"/>
</dbReference>
<keyword evidence="4" id="KW-0808">Transferase</keyword>
<sequence length="252" mass="29345">MNCRQNNQGQKRAASRALNQNPPKKRKNADPIIDGENDVDEEDVDALETIKILKNGRRFIVITKDDEEEMKEKFRSYRERRRIRRSLPRRRVTMELDQLYKSNTDPAALYEHALKLANSSIHGKGVYAICDIQPRQKIIEYIGELILEADCDDREKHYLENGLAETYLFTMDDGIHAIDGTRIGNVSRYINHSCDPNCVVKTQKIEGLKHLFIVSRRHIEKGEELTYDYHLPEEEEKIPCLCGAKKCRKFLN</sequence>
<reference evidence="15" key="2">
    <citation type="submission" date="2020-10" db="UniProtKB">
        <authorList>
            <consortium name="WormBaseParasite"/>
        </authorList>
    </citation>
    <scope>IDENTIFICATION</scope>
</reference>
<dbReference type="PANTHER" id="PTHR45814">
    <property type="entry name" value="HISTONE-LYSINE N-METHYLTRANSFERASE SETD1"/>
    <property type="match status" value="1"/>
</dbReference>
<feature type="domain" description="Post-SET" evidence="13">
    <location>
        <begin position="236"/>
        <end position="252"/>
    </location>
</feature>
<evidence type="ECO:0000256" key="4">
    <source>
        <dbReference type="ARBA" id="ARBA00022679"/>
    </source>
</evidence>
<evidence type="ECO:0000256" key="3">
    <source>
        <dbReference type="ARBA" id="ARBA00022603"/>
    </source>
</evidence>
<dbReference type="GO" id="GO:0048188">
    <property type="term" value="C:Set1C/COMPASS complex"/>
    <property type="evidence" value="ECO:0007669"/>
    <property type="project" value="TreeGrafter"/>
</dbReference>
<feature type="compositionally biased region" description="Polar residues" evidence="11">
    <location>
        <begin position="1"/>
        <end position="10"/>
    </location>
</feature>
<evidence type="ECO:0000313" key="14">
    <source>
        <dbReference type="Proteomes" id="UP000492821"/>
    </source>
</evidence>
<evidence type="ECO:0000259" key="13">
    <source>
        <dbReference type="PROSITE" id="PS50868"/>
    </source>
</evidence>
<evidence type="ECO:0000256" key="2">
    <source>
        <dbReference type="ARBA" id="ARBA00012182"/>
    </source>
</evidence>
<evidence type="ECO:0000259" key="12">
    <source>
        <dbReference type="PROSITE" id="PS50280"/>
    </source>
</evidence>
<evidence type="ECO:0000256" key="8">
    <source>
        <dbReference type="ARBA" id="ARBA00047571"/>
    </source>
</evidence>
<dbReference type="AlphaFoldDB" id="A0A7E4VNM6"/>
<accession>A0A7E4VNM6</accession>
<proteinExistence type="predicted"/>